<dbReference type="AlphaFoldDB" id="A0A1G9QGG4"/>
<keyword evidence="1" id="KW-0472">Membrane</keyword>
<dbReference type="EMBL" id="FNGS01000004">
    <property type="protein sequence ID" value="SDM10184.1"/>
    <property type="molecule type" value="Genomic_DNA"/>
</dbReference>
<dbReference type="OrthoDB" id="1493774at2"/>
<dbReference type="InterPro" id="IPR008620">
    <property type="entry name" value="FixH"/>
</dbReference>
<feature type="transmembrane region" description="Helical" evidence="1">
    <location>
        <begin position="6"/>
        <end position="25"/>
    </location>
</feature>
<proteinExistence type="predicted"/>
<keyword evidence="3" id="KW-1185">Reference proteome</keyword>
<dbReference type="Pfam" id="PF05751">
    <property type="entry name" value="FixH"/>
    <property type="match status" value="1"/>
</dbReference>
<evidence type="ECO:0000313" key="2">
    <source>
        <dbReference type="EMBL" id="SDM10184.1"/>
    </source>
</evidence>
<keyword evidence="1" id="KW-0812">Transmembrane</keyword>
<name>A0A1G9QGG4_9BACT</name>
<organism evidence="2 3">
    <name type="scientific">Siphonobacter aquaeclarae</name>
    <dbReference type="NCBI Taxonomy" id="563176"/>
    <lineage>
        <taxon>Bacteria</taxon>
        <taxon>Pseudomonadati</taxon>
        <taxon>Bacteroidota</taxon>
        <taxon>Cytophagia</taxon>
        <taxon>Cytophagales</taxon>
        <taxon>Cytophagaceae</taxon>
        <taxon>Siphonobacter</taxon>
    </lineage>
</organism>
<dbReference type="RefSeq" id="WP_093202713.1">
    <property type="nucleotide sequence ID" value="NZ_FNGS01000004.1"/>
</dbReference>
<dbReference type="STRING" id="563176.SAMN04488090_2627"/>
<evidence type="ECO:0000313" key="3">
    <source>
        <dbReference type="Proteomes" id="UP000198901"/>
    </source>
</evidence>
<reference evidence="2 3" key="1">
    <citation type="submission" date="2016-10" db="EMBL/GenBank/DDBJ databases">
        <authorList>
            <person name="de Groot N.N."/>
        </authorList>
    </citation>
    <scope>NUCLEOTIDE SEQUENCE [LARGE SCALE GENOMIC DNA]</scope>
    <source>
        <strain evidence="2 3">DSM 21668</strain>
    </source>
</reference>
<protein>
    <submittedName>
        <fullName evidence="2">FixH protein</fullName>
    </submittedName>
</protein>
<dbReference type="Proteomes" id="UP000198901">
    <property type="component" value="Unassembled WGS sequence"/>
</dbReference>
<accession>A0A1G9QGG4</accession>
<sequence>MNWGKAIITAFIAFGSFIGFLVYRMTTAKVDLVRSDYYQTEIGYQKQIERIRHSRRASDPLKVRFEPAQQQVSFAVPASARGGEVRFFRPSDARLDFTVPVTPGMAPVPTARLRKGYWKVQVTWTDGQQEYYSEEHLTL</sequence>
<keyword evidence="1" id="KW-1133">Transmembrane helix</keyword>
<gene>
    <name evidence="2" type="ORF">SAMN04488090_2627</name>
</gene>
<evidence type="ECO:0000256" key="1">
    <source>
        <dbReference type="SAM" id="Phobius"/>
    </source>
</evidence>